<feature type="compositionally biased region" description="Basic and acidic residues" evidence="1">
    <location>
        <begin position="45"/>
        <end position="59"/>
    </location>
</feature>
<protein>
    <submittedName>
        <fullName evidence="2">Uncharacterized protein</fullName>
    </submittedName>
</protein>
<name>A0A397IVB5_9GLOM</name>
<dbReference type="EMBL" id="PQFF01000130">
    <property type="protein sequence ID" value="RHZ79949.1"/>
    <property type="molecule type" value="Genomic_DNA"/>
</dbReference>
<proteinExistence type="predicted"/>
<feature type="region of interest" description="Disordered" evidence="1">
    <location>
        <begin position="1"/>
        <end position="60"/>
    </location>
</feature>
<comment type="caution">
    <text evidence="2">The sequence shown here is derived from an EMBL/GenBank/DDBJ whole genome shotgun (WGS) entry which is preliminary data.</text>
</comment>
<dbReference type="AlphaFoldDB" id="A0A397IVB5"/>
<sequence>MYGDDENDLDSSDKVNNQYIDDENELESGDKVNNQSGDDESDLESCDKVKNKNDLESDNRLNNQYHRSEIYISLESIGGVIRILDRDDYDDSDGDESNSDDSDHPLKLNKTFTQFELPQQLSIRLSRDHWQNLLELLHTSIIKNQIVEMYSLITGDLEMLFKRHESSVAFSIIHGSPIFAISQNEKILAFCRRTTSITLYFVKNDSKLLIVLEEKEYQQVEILKRQIFVVWDLFATFKDSIRQIDYSEPLKSLKMDVTYSLMNSHGKMFTVRDGGDIFSVLDHPDVALIRNPSAKSMTKIDIIMSDAVYLDSTESTQLIILDNTIQVWKYRNNKTIEKRDKHDRVLEYIWAQKKVIDVQELKIGERKFVLKGSVPSNKCSTPPKSIGQIILTSIRYPIMEYLIKSSQENEDNNRSTTEISKSDLHHAILCIQKRGDSTVILKYLILIIVGCCELVQY</sequence>
<evidence type="ECO:0000256" key="1">
    <source>
        <dbReference type="SAM" id="MobiDB-lite"/>
    </source>
</evidence>
<organism evidence="2 3">
    <name type="scientific">Diversispora epigaea</name>
    <dbReference type="NCBI Taxonomy" id="1348612"/>
    <lineage>
        <taxon>Eukaryota</taxon>
        <taxon>Fungi</taxon>
        <taxon>Fungi incertae sedis</taxon>
        <taxon>Mucoromycota</taxon>
        <taxon>Glomeromycotina</taxon>
        <taxon>Glomeromycetes</taxon>
        <taxon>Diversisporales</taxon>
        <taxon>Diversisporaceae</taxon>
        <taxon>Diversispora</taxon>
    </lineage>
</organism>
<dbReference type="Proteomes" id="UP000266861">
    <property type="component" value="Unassembled WGS sequence"/>
</dbReference>
<gene>
    <name evidence="2" type="ORF">Glove_139g249</name>
</gene>
<evidence type="ECO:0000313" key="2">
    <source>
        <dbReference type="EMBL" id="RHZ79949.1"/>
    </source>
</evidence>
<reference evidence="2 3" key="1">
    <citation type="submission" date="2018-08" db="EMBL/GenBank/DDBJ databases">
        <title>Genome and evolution of the arbuscular mycorrhizal fungus Diversispora epigaea (formerly Glomus versiforme) and its bacterial endosymbionts.</title>
        <authorList>
            <person name="Sun X."/>
            <person name="Fei Z."/>
            <person name="Harrison M."/>
        </authorList>
    </citation>
    <scope>NUCLEOTIDE SEQUENCE [LARGE SCALE GENOMIC DNA]</scope>
    <source>
        <strain evidence="2 3">IT104</strain>
    </source>
</reference>
<accession>A0A397IVB5</accession>
<evidence type="ECO:0000313" key="3">
    <source>
        <dbReference type="Proteomes" id="UP000266861"/>
    </source>
</evidence>
<feature type="compositionally biased region" description="Acidic residues" evidence="1">
    <location>
        <begin position="1"/>
        <end position="10"/>
    </location>
</feature>
<keyword evidence="3" id="KW-1185">Reference proteome</keyword>